<proteinExistence type="predicted"/>
<dbReference type="AlphaFoldDB" id="A0A6C0HYG7"/>
<sequence>MQWIKNHWYTDQYYKITKEGDQKSMYDASPFDYILHIHNNGSLNYHFLKPGDSYQIKHPYTVLGLSITVDEHCYVLPACSFLIKGNRLDDTVVRWLCKHYLKCDYGKYEWTVVDTQVQLHKGTEIHVNNELKNDIK</sequence>
<reference evidence="1" key="1">
    <citation type="journal article" date="2020" name="Nature">
        <title>Giant virus diversity and host interactions through global metagenomics.</title>
        <authorList>
            <person name="Schulz F."/>
            <person name="Roux S."/>
            <person name="Paez-Espino D."/>
            <person name="Jungbluth S."/>
            <person name="Walsh D.A."/>
            <person name="Denef V.J."/>
            <person name="McMahon K.D."/>
            <person name="Konstantinidis K.T."/>
            <person name="Eloe-Fadrosh E.A."/>
            <person name="Kyrpides N.C."/>
            <person name="Woyke T."/>
        </authorList>
    </citation>
    <scope>NUCLEOTIDE SEQUENCE</scope>
    <source>
        <strain evidence="1">GVMAG-M-3300023184-17</strain>
    </source>
</reference>
<accession>A0A6C0HYG7</accession>
<protein>
    <submittedName>
        <fullName evidence="1">Uncharacterized protein</fullName>
    </submittedName>
</protein>
<organism evidence="1">
    <name type="scientific">viral metagenome</name>
    <dbReference type="NCBI Taxonomy" id="1070528"/>
    <lineage>
        <taxon>unclassified sequences</taxon>
        <taxon>metagenomes</taxon>
        <taxon>organismal metagenomes</taxon>
    </lineage>
</organism>
<dbReference type="EMBL" id="MN740042">
    <property type="protein sequence ID" value="QHT85552.1"/>
    <property type="molecule type" value="Genomic_DNA"/>
</dbReference>
<evidence type="ECO:0000313" key="1">
    <source>
        <dbReference type="EMBL" id="QHT85552.1"/>
    </source>
</evidence>
<name>A0A6C0HYG7_9ZZZZ</name>